<name>A0A9D9DMQ4_9BACT</name>
<comment type="caution">
    <text evidence="1">The sequence shown here is derived from an EMBL/GenBank/DDBJ whole genome shotgun (WGS) entry which is preliminary data.</text>
</comment>
<dbReference type="AlphaFoldDB" id="A0A9D9DMQ4"/>
<evidence type="ECO:0000313" key="2">
    <source>
        <dbReference type="Proteomes" id="UP000823632"/>
    </source>
</evidence>
<dbReference type="Proteomes" id="UP000823632">
    <property type="component" value="Unassembled WGS sequence"/>
</dbReference>
<sequence length="112" mass="12707">MIRKTEGCQPHFTSTFVPKHAKLPLQKAAEELSKYFEVKGFGNNLSPAKIREKIDLSQAGISMQKDGFIVAGKDREADEFIARTLRKDNLFVTYKQDTPETIFDDNVIDLTI</sequence>
<accession>A0A9D9DMQ4</accession>
<evidence type="ECO:0000313" key="1">
    <source>
        <dbReference type="EMBL" id="MBO8430712.1"/>
    </source>
</evidence>
<reference evidence="1" key="2">
    <citation type="journal article" date="2021" name="PeerJ">
        <title>Extensive microbial diversity within the chicken gut microbiome revealed by metagenomics and culture.</title>
        <authorList>
            <person name="Gilroy R."/>
            <person name="Ravi A."/>
            <person name="Getino M."/>
            <person name="Pursley I."/>
            <person name="Horton D.L."/>
            <person name="Alikhan N.F."/>
            <person name="Baker D."/>
            <person name="Gharbi K."/>
            <person name="Hall N."/>
            <person name="Watson M."/>
            <person name="Adriaenssens E.M."/>
            <person name="Foster-Nyarko E."/>
            <person name="Jarju S."/>
            <person name="Secka A."/>
            <person name="Antonio M."/>
            <person name="Oren A."/>
            <person name="Chaudhuri R.R."/>
            <person name="La Ragione R."/>
            <person name="Hildebrand F."/>
            <person name="Pallen M.J."/>
        </authorList>
    </citation>
    <scope>NUCLEOTIDE SEQUENCE</scope>
    <source>
        <strain evidence="1">10192</strain>
    </source>
</reference>
<protein>
    <submittedName>
        <fullName evidence="1">Uncharacterized protein</fullName>
    </submittedName>
</protein>
<dbReference type="EMBL" id="JADIND010000103">
    <property type="protein sequence ID" value="MBO8430712.1"/>
    <property type="molecule type" value="Genomic_DNA"/>
</dbReference>
<gene>
    <name evidence="1" type="ORF">IAC76_04930</name>
</gene>
<organism evidence="1 2">
    <name type="scientific">Candidatus Scatousia excrementipullorum</name>
    <dbReference type="NCBI Taxonomy" id="2840936"/>
    <lineage>
        <taxon>Bacteria</taxon>
        <taxon>Candidatus Scatousia</taxon>
    </lineage>
</organism>
<reference evidence="1" key="1">
    <citation type="submission" date="2020-10" db="EMBL/GenBank/DDBJ databases">
        <authorList>
            <person name="Gilroy R."/>
        </authorList>
    </citation>
    <scope>NUCLEOTIDE SEQUENCE</scope>
    <source>
        <strain evidence="1">10192</strain>
    </source>
</reference>
<proteinExistence type="predicted"/>